<evidence type="ECO:0000259" key="2">
    <source>
        <dbReference type="Pfam" id="PF00975"/>
    </source>
</evidence>
<sequence length="233" mass="27411">MQKTILICIPYAGASATSIYQKWNYFINDSIEVVPLELSGHGIKMDEPLLYTMDEIVEYLFENFKKIYLHSKFSYAFFGHSMGTIVIYELMKRIYKFNLIPPIHIFVSGRYTPNHSEIKHISNLNDDDFRKEIISYGGIPTEILEDTSILDFFIPSIKADYTSIESYIFVPSVIWNVDISVFSGKEDDDIKYYDYSEWKNFTRGKTDFYEFNGDHFFINSEYKQIIKIIEKTL</sequence>
<dbReference type="GO" id="GO:0008610">
    <property type="term" value="P:lipid biosynthetic process"/>
    <property type="evidence" value="ECO:0007669"/>
    <property type="project" value="TreeGrafter"/>
</dbReference>
<comment type="caution">
    <text evidence="3">The sequence shown here is derived from an EMBL/GenBank/DDBJ whole genome shotgun (WGS) entry which is preliminary data.</text>
</comment>
<gene>
    <name evidence="3" type="ORF">RO03_01550</name>
</gene>
<dbReference type="InterPro" id="IPR012223">
    <property type="entry name" value="TEII"/>
</dbReference>
<dbReference type="Pfam" id="PF00975">
    <property type="entry name" value="Thioesterase"/>
    <property type="match status" value="1"/>
</dbReference>
<dbReference type="PANTHER" id="PTHR11487">
    <property type="entry name" value="THIOESTERASE"/>
    <property type="match status" value="1"/>
</dbReference>
<dbReference type="SUPFAM" id="SSF53474">
    <property type="entry name" value="alpha/beta-Hydrolases"/>
    <property type="match status" value="1"/>
</dbReference>
<accession>A0A117MWP8</accession>
<comment type="similarity">
    <text evidence="1">Belongs to the thioesterase family.</text>
</comment>
<dbReference type="PANTHER" id="PTHR11487:SF0">
    <property type="entry name" value="S-ACYL FATTY ACID SYNTHASE THIOESTERASE, MEDIUM CHAIN"/>
    <property type="match status" value="1"/>
</dbReference>
<organism evidence="3 4">
    <name type="scientific">Fusobacterium nucleatum subsp. nucleatum</name>
    <dbReference type="NCBI Taxonomy" id="76856"/>
    <lineage>
        <taxon>Bacteria</taxon>
        <taxon>Fusobacteriati</taxon>
        <taxon>Fusobacteriota</taxon>
        <taxon>Fusobacteriia</taxon>
        <taxon>Fusobacteriales</taxon>
        <taxon>Fusobacteriaceae</taxon>
        <taxon>Fusobacterium</taxon>
    </lineage>
</organism>
<dbReference type="EMBL" id="LMVH01000001">
    <property type="protein sequence ID" value="KUL99794.1"/>
    <property type="molecule type" value="Genomic_DNA"/>
</dbReference>
<dbReference type="InterPro" id="IPR001031">
    <property type="entry name" value="Thioesterase"/>
</dbReference>
<protein>
    <recommendedName>
        <fullName evidence="2">Thioesterase domain-containing protein</fullName>
    </recommendedName>
</protein>
<dbReference type="AlphaFoldDB" id="A0A117MWP8"/>
<dbReference type="InterPro" id="IPR029058">
    <property type="entry name" value="AB_hydrolase_fold"/>
</dbReference>
<name>A0A117MWP8_FUSNC</name>
<dbReference type="Gene3D" id="3.40.50.1820">
    <property type="entry name" value="alpha/beta hydrolase"/>
    <property type="match status" value="1"/>
</dbReference>
<evidence type="ECO:0000256" key="1">
    <source>
        <dbReference type="ARBA" id="ARBA00007169"/>
    </source>
</evidence>
<evidence type="ECO:0000313" key="4">
    <source>
        <dbReference type="Proteomes" id="UP000054800"/>
    </source>
</evidence>
<dbReference type="Proteomes" id="UP000054800">
    <property type="component" value="Unassembled WGS sequence"/>
</dbReference>
<feature type="domain" description="Thioesterase" evidence="2">
    <location>
        <begin position="5"/>
        <end position="232"/>
    </location>
</feature>
<reference evidence="3 4" key="1">
    <citation type="submission" date="2015-10" db="EMBL/GenBank/DDBJ databases">
        <authorList>
            <person name="Gilbert D.G."/>
        </authorList>
    </citation>
    <scope>NUCLEOTIDE SEQUENCE [LARGE SCALE GENOMIC DNA]</scope>
    <source>
        <strain evidence="3 4">ChDC F311</strain>
    </source>
</reference>
<evidence type="ECO:0000313" key="3">
    <source>
        <dbReference type="EMBL" id="KUL99794.1"/>
    </source>
</evidence>
<proteinExistence type="inferred from homology"/>